<reference evidence="1 2" key="1">
    <citation type="submission" date="2014-03" db="EMBL/GenBank/DDBJ databases">
        <title>Draft genome of the hookworm Oesophagostomum dentatum.</title>
        <authorList>
            <person name="Mitreva M."/>
        </authorList>
    </citation>
    <scope>NUCLEOTIDE SEQUENCE [LARGE SCALE GENOMIC DNA]</scope>
    <source>
        <strain evidence="1 2">OD-Hann</strain>
    </source>
</reference>
<dbReference type="AlphaFoldDB" id="A0A0B1S622"/>
<dbReference type="OrthoDB" id="10483108at2759"/>
<evidence type="ECO:0000313" key="1">
    <source>
        <dbReference type="EMBL" id="KHJ80793.1"/>
    </source>
</evidence>
<proteinExistence type="predicted"/>
<dbReference type="EMBL" id="KN598972">
    <property type="protein sequence ID" value="KHJ80793.1"/>
    <property type="molecule type" value="Genomic_DNA"/>
</dbReference>
<name>A0A0B1S622_OESDE</name>
<gene>
    <name evidence="1" type="ORF">OESDEN_19528</name>
</gene>
<keyword evidence="2" id="KW-1185">Reference proteome</keyword>
<organism evidence="1 2">
    <name type="scientific">Oesophagostomum dentatum</name>
    <name type="common">Nodular worm</name>
    <dbReference type="NCBI Taxonomy" id="61180"/>
    <lineage>
        <taxon>Eukaryota</taxon>
        <taxon>Metazoa</taxon>
        <taxon>Ecdysozoa</taxon>
        <taxon>Nematoda</taxon>
        <taxon>Chromadorea</taxon>
        <taxon>Rhabditida</taxon>
        <taxon>Rhabditina</taxon>
        <taxon>Rhabditomorpha</taxon>
        <taxon>Strongyloidea</taxon>
        <taxon>Strongylidae</taxon>
        <taxon>Oesophagostomum</taxon>
    </lineage>
</organism>
<evidence type="ECO:0000313" key="2">
    <source>
        <dbReference type="Proteomes" id="UP000053660"/>
    </source>
</evidence>
<protein>
    <submittedName>
        <fullName evidence="1">Uncharacterized protein</fullName>
    </submittedName>
</protein>
<sequence>MCAYEAVDPCNFTEPPIYHVYRMEETLMDKCTGRNGEAICTCTTDLCNGDMTLIKERWDKSDDVDEDVRQCVSKYLAESR</sequence>
<accession>A0A0B1S622</accession>
<dbReference type="Proteomes" id="UP000053660">
    <property type="component" value="Unassembled WGS sequence"/>
</dbReference>